<gene>
    <name evidence="3 6" type="primary">gcvH</name>
    <name evidence="6" type="ORF">DEVEQU_01205</name>
</gene>
<dbReference type="SUPFAM" id="SSF51230">
    <property type="entry name" value="Single hybrid motif"/>
    <property type="match status" value="1"/>
</dbReference>
<comment type="function">
    <text evidence="3">The glycine cleavage system catalyzes the degradation of glycine. The H protein shuttles the methylamine group of glycine from the P protein to the T protein.</text>
</comment>
<dbReference type="Proteomes" id="UP000268844">
    <property type="component" value="Unassembled WGS sequence"/>
</dbReference>
<dbReference type="PANTHER" id="PTHR11715:SF3">
    <property type="entry name" value="GLYCINE CLEAVAGE SYSTEM H PROTEIN-RELATED"/>
    <property type="match status" value="1"/>
</dbReference>
<dbReference type="PANTHER" id="PTHR11715">
    <property type="entry name" value="GLYCINE CLEAVAGE SYSTEM H PROTEIN"/>
    <property type="match status" value="1"/>
</dbReference>
<dbReference type="CDD" id="cd06848">
    <property type="entry name" value="GCS_H"/>
    <property type="match status" value="1"/>
</dbReference>
<proteinExistence type="inferred from homology"/>
<dbReference type="AlphaFoldDB" id="A0A3S4GIY1"/>
<dbReference type="NCBIfam" id="NF002270">
    <property type="entry name" value="PRK01202.1"/>
    <property type="match status" value="1"/>
</dbReference>
<dbReference type="InterPro" id="IPR000089">
    <property type="entry name" value="Biotin_lipoyl"/>
</dbReference>
<dbReference type="RefSeq" id="WP_126149664.1">
    <property type="nucleotide sequence ID" value="NZ_JBHTMH010000001.1"/>
</dbReference>
<name>A0A3S4GIY1_9HYPH</name>
<evidence type="ECO:0000256" key="4">
    <source>
        <dbReference type="PIRSR" id="PIRSR617453-50"/>
    </source>
</evidence>
<dbReference type="NCBIfam" id="TIGR00527">
    <property type="entry name" value="gcvH"/>
    <property type="match status" value="1"/>
</dbReference>
<reference evidence="6 7" key="1">
    <citation type="submission" date="2018-12" db="EMBL/GenBank/DDBJ databases">
        <authorList>
            <person name="Criscuolo A."/>
        </authorList>
    </citation>
    <scope>NUCLEOTIDE SEQUENCE [LARGE SCALE GENOMIC DNA]</scope>
    <source>
        <strain evidence="6">ACIP1116281</strain>
    </source>
</reference>
<dbReference type="InterPro" id="IPR003016">
    <property type="entry name" value="2-oxoA_DH_lipoyl-BS"/>
</dbReference>
<evidence type="ECO:0000256" key="3">
    <source>
        <dbReference type="HAMAP-Rule" id="MF_00272"/>
    </source>
</evidence>
<dbReference type="InterPro" id="IPR002930">
    <property type="entry name" value="GCV_H"/>
</dbReference>
<evidence type="ECO:0000256" key="1">
    <source>
        <dbReference type="ARBA" id="ARBA00009249"/>
    </source>
</evidence>
<dbReference type="GO" id="GO:0019464">
    <property type="term" value="P:glycine decarboxylation via glycine cleavage system"/>
    <property type="evidence" value="ECO:0007669"/>
    <property type="project" value="UniProtKB-UniRule"/>
</dbReference>
<feature type="modified residue" description="N6-lipoyllysine" evidence="3 4">
    <location>
        <position position="59"/>
    </location>
</feature>
<dbReference type="GO" id="GO:0005960">
    <property type="term" value="C:glycine cleavage complex"/>
    <property type="evidence" value="ECO:0007669"/>
    <property type="project" value="InterPro"/>
</dbReference>
<evidence type="ECO:0000313" key="6">
    <source>
        <dbReference type="EMBL" id="VDS04074.1"/>
    </source>
</evidence>
<evidence type="ECO:0000256" key="2">
    <source>
        <dbReference type="ARBA" id="ARBA00022823"/>
    </source>
</evidence>
<dbReference type="Pfam" id="PF01597">
    <property type="entry name" value="GCV_H"/>
    <property type="match status" value="1"/>
</dbReference>
<sequence>MTTKFTPDHEYIRVEGSTGIVGITHYAQEQLGDIVFVELPALGKVLKKGDEAAVVESVKAASEIYAPVSGTVTEVNEALNGEPGLVNSAAEAGGWMFKITIADAGEIDTLLDADGYAELTL</sequence>
<protein>
    <recommendedName>
        <fullName evidence="3">Glycine cleavage system H protein</fullName>
    </recommendedName>
</protein>
<dbReference type="EMBL" id="UZWD01000018">
    <property type="protein sequence ID" value="VDS04074.1"/>
    <property type="molecule type" value="Genomic_DNA"/>
</dbReference>
<dbReference type="OrthoDB" id="9796712at2"/>
<evidence type="ECO:0000259" key="5">
    <source>
        <dbReference type="PROSITE" id="PS50968"/>
    </source>
</evidence>
<dbReference type="GO" id="GO:0009249">
    <property type="term" value="P:protein lipoylation"/>
    <property type="evidence" value="ECO:0007669"/>
    <property type="project" value="TreeGrafter"/>
</dbReference>
<dbReference type="InterPro" id="IPR033753">
    <property type="entry name" value="GCV_H/Fam206"/>
</dbReference>
<dbReference type="HAMAP" id="MF_00272">
    <property type="entry name" value="GcvH"/>
    <property type="match status" value="1"/>
</dbReference>
<dbReference type="InterPro" id="IPR011053">
    <property type="entry name" value="Single_hybrid_motif"/>
</dbReference>
<accession>A0A3S4GIY1</accession>
<comment type="similarity">
    <text evidence="1 3">Belongs to the GcvH family.</text>
</comment>
<organism evidence="6 7">
    <name type="scientific">Devosia equisanguinis</name>
    <dbReference type="NCBI Taxonomy" id="2490941"/>
    <lineage>
        <taxon>Bacteria</taxon>
        <taxon>Pseudomonadati</taxon>
        <taxon>Pseudomonadota</taxon>
        <taxon>Alphaproteobacteria</taxon>
        <taxon>Hyphomicrobiales</taxon>
        <taxon>Devosiaceae</taxon>
        <taxon>Devosia</taxon>
    </lineage>
</organism>
<keyword evidence="2 3" id="KW-0450">Lipoyl</keyword>
<dbReference type="InterPro" id="IPR017453">
    <property type="entry name" value="GCV_H_sub"/>
</dbReference>
<feature type="domain" description="Lipoyl-binding" evidence="5">
    <location>
        <begin position="18"/>
        <end position="100"/>
    </location>
</feature>
<dbReference type="Gene3D" id="2.40.50.100">
    <property type="match status" value="1"/>
</dbReference>
<comment type="cofactor">
    <cofactor evidence="3">
        <name>(R)-lipoate</name>
        <dbReference type="ChEBI" id="CHEBI:83088"/>
    </cofactor>
    <text evidence="3">Binds 1 lipoyl cofactor covalently.</text>
</comment>
<dbReference type="GO" id="GO:0005829">
    <property type="term" value="C:cytosol"/>
    <property type="evidence" value="ECO:0007669"/>
    <property type="project" value="TreeGrafter"/>
</dbReference>
<dbReference type="PROSITE" id="PS50968">
    <property type="entry name" value="BIOTINYL_LIPOYL"/>
    <property type="match status" value="1"/>
</dbReference>
<keyword evidence="7" id="KW-1185">Reference proteome</keyword>
<dbReference type="PROSITE" id="PS00189">
    <property type="entry name" value="LIPOYL"/>
    <property type="match status" value="1"/>
</dbReference>
<comment type="subunit">
    <text evidence="3">The glycine cleavage system is composed of four proteins: P, T, L and H.</text>
</comment>
<evidence type="ECO:0000313" key="7">
    <source>
        <dbReference type="Proteomes" id="UP000268844"/>
    </source>
</evidence>